<dbReference type="Pfam" id="PF00072">
    <property type="entry name" value="Response_reg"/>
    <property type="match status" value="1"/>
</dbReference>
<sequence length="233" mass="25538">MRASKGSWRRQRQAFRRRETLRSEGKCDSTPCLRPPARAQAFSSCLLNALGVRWIDSAFTPSASASGCALHKPILRSNCRPRGWSGHHGESRVARSDSAGGSGTPTRRKGDRPMGTVAGRRLLLVEDDPQVAMVVDEVLSELGLEVLVNQSFQNAQEELDAGDIDVAVLDMFLRGESALPIARKLHGMKVPFLVLTGGDPTPILREFPDVTVMSKPFQVAELEHRVMRLLCPG</sequence>
<dbReference type="PANTHER" id="PTHR44591">
    <property type="entry name" value="STRESS RESPONSE REGULATOR PROTEIN 1"/>
    <property type="match status" value="1"/>
</dbReference>
<dbReference type="Gene3D" id="3.40.50.2300">
    <property type="match status" value="1"/>
</dbReference>
<dbReference type="GO" id="GO:0000160">
    <property type="term" value="P:phosphorelay signal transduction system"/>
    <property type="evidence" value="ECO:0007669"/>
    <property type="project" value="InterPro"/>
</dbReference>
<evidence type="ECO:0000259" key="4">
    <source>
        <dbReference type="PROSITE" id="PS50110"/>
    </source>
</evidence>
<comment type="caution">
    <text evidence="5">The sequence shown here is derived from an EMBL/GenBank/DDBJ whole genome shotgun (WGS) entry which is preliminary data.</text>
</comment>
<evidence type="ECO:0000256" key="2">
    <source>
        <dbReference type="PROSITE-ProRule" id="PRU00169"/>
    </source>
</evidence>
<dbReference type="PROSITE" id="PS50110">
    <property type="entry name" value="RESPONSE_REGULATORY"/>
    <property type="match status" value="1"/>
</dbReference>
<dbReference type="PANTHER" id="PTHR44591:SF3">
    <property type="entry name" value="RESPONSE REGULATORY DOMAIN-CONTAINING PROTEIN"/>
    <property type="match status" value="1"/>
</dbReference>
<feature type="compositionally biased region" description="Basic and acidic residues" evidence="3">
    <location>
        <begin position="16"/>
        <end position="27"/>
    </location>
</feature>
<dbReference type="AlphaFoldDB" id="A0A4R0YNE7"/>
<evidence type="ECO:0000313" key="5">
    <source>
        <dbReference type="EMBL" id="TCI06131.1"/>
    </source>
</evidence>
<evidence type="ECO:0000256" key="3">
    <source>
        <dbReference type="SAM" id="MobiDB-lite"/>
    </source>
</evidence>
<dbReference type="SUPFAM" id="SSF52172">
    <property type="entry name" value="CheY-like"/>
    <property type="match status" value="1"/>
</dbReference>
<evidence type="ECO:0000256" key="1">
    <source>
        <dbReference type="ARBA" id="ARBA00022553"/>
    </source>
</evidence>
<reference evidence="5 6" key="1">
    <citation type="submission" date="2019-02" db="EMBL/GenBank/DDBJ databases">
        <title>Dyella amyloliquefaciens sp. nov., isolated from forest soil.</title>
        <authorList>
            <person name="Gao Z.-H."/>
            <person name="Qiu L.-H."/>
        </authorList>
    </citation>
    <scope>NUCLEOTIDE SEQUENCE [LARGE SCALE GENOMIC DNA]</scope>
    <source>
        <strain evidence="5 6">KACC 12747</strain>
    </source>
</reference>
<keyword evidence="1 2" id="KW-0597">Phosphoprotein</keyword>
<name>A0A4R0YNE7_9GAMM</name>
<gene>
    <name evidence="5" type="ORF">EZM97_34960</name>
</gene>
<dbReference type="InterPro" id="IPR011006">
    <property type="entry name" value="CheY-like_superfamily"/>
</dbReference>
<proteinExistence type="predicted"/>
<dbReference type="EMBL" id="SJTG01000007">
    <property type="protein sequence ID" value="TCI06131.1"/>
    <property type="molecule type" value="Genomic_DNA"/>
</dbReference>
<accession>A0A4R0YNE7</accession>
<feature type="region of interest" description="Disordered" evidence="3">
    <location>
        <begin position="85"/>
        <end position="115"/>
    </location>
</feature>
<feature type="domain" description="Response regulatory" evidence="4">
    <location>
        <begin position="121"/>
        <end position="230"/>
    </location>
</feature>
<dbReference type="InterPro" id="IPR050595">
    <property type="entry name" value="Bact_response_regulator"/>
</dbReference>
<dbReference type="Proteomes" id="UP000291822">
    <property type="component" value="Unassembled WGS sequence"/>
</dbReference>
<organism evidence="5 6">
    <name type="scientific">Dyella soli</name>
    <dbReference type="NCBI Taxonomy" id="522319"/>
    <lineage>
        <taxon>Bacteria</taxon>
        <taxon>Pseudomonadati</taxon>
        <taxon>Pseudomonadota</taxon>
        <taxon>Gammaproteobacteria</taxon>
        <taxon>Lysobacterales</taxon>
        <taxon>Rhodanobacteraceae</taxon>
        <taxon>Dyella</taxon>
    </lineage>
</organism>
<protein>
    <submittedName>
        <fullName evidence="5">Response regulator</fullName>
    </submittedName>
</protein>
<feature type="region of interest" description="Disordered" evidence="3">
    <location>
        <begin position="1"/>
        <end position="32"/>
    </location>
</feature>
<dbReference type="InterPro" id="IPR001789">
    <property type="entry name" value="Sig_transdc_resp-reg_receiver"/>
</dbReference>
<feature type="modified residue" description="4-aspartylphosphate" evidence="2">
    <location>
        <position position="170"/>
    </location>
</feature>
<evidence type="ECO:0000313" key="6">
    <source>
        <dbReference type="Proteomes" id="UP000291822"/>
    </source>
</evidence>
<keyword evidence="6" id="KW-1185">Reference proteome</keyword>
<dbReference type="SMART" id="SM00448">
    <property type="entry name" value="REC"/>
    <property type="match status" value="1"/>
</dbReference>